<sequence>MIMQKLTWAGVAISCEGTTILIDPIGNTSDHPEKPLAARMGKPRETIFPLTHITNVSSIFVTHLHPDHFDPDAISAVFGSDIPVHVPEESVESARKTGLRNVVGLSAGEKVNVGTLRVTAAPSVDGFGAPQVAWIVSGGGRNVIHCGDTLWHGYWWRIARQHGPIEAAFLPVNGAVLHIPGLPEQSSLPACMTPEEAVEAARLLGAGRLVPIHYHTFHHPPFYIETPNLIERLTKRAQERAVHVALLEPGEKLEV</sequence>
<accession>A0A1Y3PNL1</accession>
<dbReference type="Proteomes" id="UP000196475">
    <property type="component" value="Unassembled WGS sequence"/>
</dbReference>
<dbReference type="InterPro" id="IPR036866">
    <property type="entry name" value="RibonucZ/Hydroxyglut_hydro"/>
</dbReference>
<dbReference type="PANTHER" id="PTHR43546:SF3">
    <property type="entry name" value="UPF0173 METAL-DEPENDENT HYDROLASE MJ1163"/>
    <property type="match status" value="1"/>
</dbReference>
<dbReference type="SMART" id="SM00849">
    <property type="entry name" value="Lactamase_B"/>
    <property type="match status" value="1"/>
</dbReference>
<evidence type="ECO:0000259" key="1">
    <source>
        <dbReference type="SMART" id="SM00849"/>
    </source>
</evidence>
<reference evidence="3" key="1">
    <citation type="submission" date="2016-06" db="EMBL/GenBank/DDBJ databases">
        <authorList>
            <person name="Nascimento L."/>
            <person name="Pereira R.V."/>
            <person name="Martins L.F."/>
            <person name="Quaggio R.B."/>
            <person name="Silva A.M."/>
            <person name="Setubal J.C."/>
        </authorList>
    </citation>
    <scope>NUCLEOTIDE SEQUENCE [LARGE SCALE GENOMIC DNA]</scope>
</reference>
<evidence type="ECO:0000313" key="3">
    <source>
        <dbReference type="Proteomes" id="UP000196475"/>
    </source>
</evidence>
<feature type="domain" description="Metallo-beta-lactamase" evidence="1">
    <location>
        <begin position="6"/>
        <end position="182"/>
    </location>
</feature>
<comment type="caution">
    <text evidence="2">The sequence shown here is derived from an EMBL/GenBank/DDBJ whole genome shotgun (WGS) entry which is preliminary data.</text>
</comment>
<name>A0A1Y3PNL1_9BACI</name>
<dbReference type="PANTHER" id="PTHR43546">
    <property type="entry name" value="UPF0173 METAL-DEPENDENT HYDROLASE MJ1163-RELATED"/>
    <property type="match status" value="1"/>
</dbReference>
<dbReference type="Gene3D" id="3.60.15.10">
    <property type="entry name" value="Ribonuclease Z/Hydroxyacylglutathione hydrolase-like"/>
    <property type="match status" value="1"/>
</dbReference>
<evidence type="ECO:0000313" key="2">
    <source>
        <dbReference type="EMBL" id="OUM87737.1"/>
    </source>
</evidence>
<dbReference type="EMBL" id="LZRT01000070">
    <property type="protein sequence ID" value="OUM87737.1"/>
    <property type="molecule type" value="Genomic_DNA"/>
</dbReference>
<dbReference type="InterPro" id="IPR050114">
    <property type="entry name" value="UPF0173_UPF0282_UlaG_hydrolase"/>
</dbReference>
<protein>
    <recommendedName>
        <fullName evidence="1">Metallo-beta-lactamase domain-containing protein</fullName>
    </recommendedName>
</protein>
<dbReference type="AlphaFoldDB" id="A0A1Y3PNL1"/>
<gene>
    <name evidence="2" type="ORF">BAA01_13090</name>
</gene>
<organism evidence="2 3">
    <name type="scientific">Bacillus thermozeamaize</name>
    <dbReference type="NCBI Taxonomy" id="230954"/>
    <lineage>
        <taxon>Bacteria</taxon>
        <taxon>Bacillati</taxon>
        <taxon>Bacillota</taxon>
        <taxon>Bacilli</taxon>
        <taxon>Bacillales</taxon>
        <taxon>Bacillaceae</taxon>
        <taxon>Bacillus</taxon>
    </lineage>
</organism>
<dbReference type="SUPFAM" id="SSF56281">
    <property type="entry name" value="Metallo-hydrolase/oxidoreductase"/>
    <property type="match status" value="1"/>
</dbReference>
<dbReference type="InterPro" id="IPR001279">
    <property type="entry name" value="Metallo-B-lactamas"/>
</dbReference>
<proteinExistence type="predicted"/>
<dbReference type="Pfam" id="PF12706">
    <property type="entry name" value="Lactamase_B_2"/>
    <property type="match status" value="1"/>
</dbReference>